<dbReference type="EMBL" id="JAPKHW010000027">
    <property type="protein sequence ID" value="MCX4149197.1"/>
    <property type="molecule type" value="Genomic_DNA"/>
</dbReference>
<name>A0AAP5BJ50_9BURK</name>
<proteinExistence type="predicted"/>
<feature type="transmembrane region" description="Helical" evidence="6">
    <location>
        <begin position="473"/>
        <end position="491"/>
    </location>
</feature>
<feature type="transmembrane region" description="Helical" evidence="6">
    <location>
        <begin position="449"/>
        <end position="467"/>
    </location>
</feature>
<dbReference type="InterPro" id="IPR006726">
    <property type="entry name" value="PHBA_efflux_AaeB/fusaric-R"/>
</dbReference>
<dbReference type="RefSeq" id="WP_266260118.1">
    <property type="nucleotide sequence ID" value="NZ_JAMXWF010000027.1"/>
</dbReference>
<evidence type="ECO:0000256" key="3">
    <source>
        <dbReference type="ARBA" id="ARBA00022692"/>
    </source>
</evidence>
<keyword evidence="5 6" id="KW-0472">Membrane</keyword>
<evidence type="ECO:0000313" key="9">
    <source>
        <dbReference type="Proteomes" id="UP001209412"/>
    </source>
</evidence>
<dbReference type="Proteomes" id="UP001242288">
    <property type="component" value="Unassembled WGS sequence"/>
</dbReference>
<feature type="transmembrane region" description="Helical" evidence="6">
    <location>
        <begin position="393"/>
        <end position="414"/>
    </location>
</feature>
<evidence type="ECO:0000256" key="2">
    <source>
        <dbReference type="ARBA" id="ARBA00022475"/>
    </source>
</evidence>
<reference evidence="8" key="1">
    <citation type="submission" date="2022-06" db="EMBL/GenBank/DDBJ databases">
        <title>PHB producers.</title>
        <authorList>
            <person name="Besaury L."/>
        </authorList>
    </citation>
    <scope>NUCLEOTIDE SEQUENCE</scope>
    <source>
        <strain evidence="8 9">SEWS6</strain>
    </source>
</reference>
<accession>A0AAP5BJ50</accession>
<dbReference type="Proteomes" id="UP001209412">
    <property type="component" value="Unassembled WGS sequence"/>
</dbReference>
<evidence type="ECO:0000256" key="4">
    <source>
        <dbReference type="ARBA" id="ARBA00022989"/>
    </source>
</evidence>
<feature type="transmembrane region" description="Helical" evidence="6">
    <location>
        <begin position="131"/>
        <end position="148"/>
    </location>
</feature>
<dbReference type="AlphaFoldDB" id="A0AAP5BJ50"/>
<dbReference type="Pfam" id="PF04632">
    <property type="entry name" value="FUSC"/>
    <property type="match status" value="1"/>
</dbReference>
<keyword evidence="3 6" id="KW-0812">Transmembrane</keyword>
<comment type="subcellular location">
    <subcellularLocation>
        <location evidence="1">Cell membrane</location>
        <topology evidence="1">Multi-pass membrane protein</topology>
    </subcellularLocation>
</comment>
<feature type="transmembrane region" description="Helical" evidence="6">
    <location>
        <begin position="498"/>
        <end position="517"/>
    </location>
</feature>
<dbReference type="GO" id="GO:0022857">
    <property type="term" value="F:transmembrane transporter activity"/>
    <property type="evidence" value="ECO:0007669"/>
    <property type="project" value="InterPro"/>
</dbReference>
<keyword evidence="2" id="KW-1003">Cell membrane</keyword>
<evidence type="ECO:0000256" key="1">
    <source>
        <dbReference type="ARBA" id="ARBA00004651"/>
    </source>
</evidence>
<feature type="transmembrane region" description="Helical" evidence="6">
    <location>
        <begin position="106"/>
        <end position="124"/>
    </location>
</feature>
<feature type="transmembrane region" description="Helical" evidence="6">
    <location>
        <begin position="529"/>
        <end position="549"/>
    </location>
</feature>
<evidence type="ECO:0000256" key="6">
    <source>
        <dbReference type="SAM" id="Phobius"/>
    </source>
</evidence>
<dbReference type="EMBL" id="JAMXWF010000027">
    <property type="protein sequence ID" value="MDQ6411014.1"/>
    <property type="molecule type" value="Genomic_DNA"/>
</dbReference>
<dbReference type="GO" id="GO:0005886">
    <property type="term" value="C:plasma membrane"/>
    <property type="evidence" value="ECO:0007669"/>
    <property type="project" value="UniProtKB-SubCell"/>
</dbReference>
<organism evidence="8 10">
    <name type="scientific">Paraburkholderia madseniana</name>
    <dbReference type="NCBI Taxonomy" id="2599607"/>
    <lineage>
        <taxon>Bacteria</taxon>
        <taxon>Pseudomonadati</taxon>
        <taxon>Pseudomonadota</taxon>
        <taxon>Betaproteobacteria</taxon>
        <taxon>Burkholderiales</taxon>
        <taxon>Burkholderiaceae</taxon>
        <taxon>Paraburkholderia</taxon>
    </lineage>
</organism>
<keyword evidence="4 6" id="KW-1133">Transmembrane helix</keyword>
<protein>
    <submittedName>
        <fullName evidence="8">FUSC family protein</fullName>
    </submittedName>
</protein>
<feature type="transmembrane region" description="Helical" evidence="6">
    <location>
        <begin position="79"/>
        <end position="100"/>
    </location>
</feature>
<evidence type="ECO:0000313" key="10">
    <source>
        <dbReference type="Proteomes" id="UP001242288"/>
    </source>
</evidence>
<gene>
    <name evidence="8" type="ORF">NIE36_27970</name>
    <name evidence="7" type="ORF">OSB80_28040</name>
</gene>
<evidence type="ECO:0000313" key="7">
    <source>
        <dbReference type="EMBL" id="MCX4149197.1"/>
    </source>
</evidence>
<comment type="caution">
    <text evidence="8">The sequence shown here is derived from an EMBL/GenBank/DDBJ whole genome shotgun (WGS) entry which is preliminary data.</text>
</comment>
<evidence type="ECO:0000313" key="8">
    <source>
        <dbReference type="EMBL" id="MDQ6411014.1"/>
    </source>
</evidence>
<feature type="transmembrane region" description="Helical" evidence="6">
    <location>
        <begin position="32"/>
        <end position="52"/>
    </location>
</feature>
<feature type="transmembrane region" description="Helical" evidence="6">
    <location>
        <begin position="154"/>
        <end position="180"/>
    </location>
</feature>
<evidence type="ECO:0000256" key="5">
    <source>
        <dbReference type="ARBA" id="ARBA00023136"/>
    </source>
</evidence>
<dbReference type="PANTHER" id="PTHR30509:SF40">
    <property type="entry name" value="BLR3852 PROTEIN"/>
    <property type="match status" value="1"/>
</dbReference>
<keyword evidence="9" id="KW-1185">Reference proteome</keyword>
<dbReference type="PANTHER" id="PTHR30509">
    <property type="entry name" value="P-HYDROXYBENZOIC ACID EFFLUX PUMP SUBUNIT-RELATED"/>
    <property type="match status" value="1"/>
</dbReference>
<sequence length="735" mass="80202">MNARASLTARLMSASAWRDALLDWARTDGLAWIYILKTVSAALLALGIAMKLELPQPHTAMMTVFIVMQAQSGMVLAKGFYRIAGTLIGSLVTIVLIALFSQQPTLFLLAVSIWVGICTFGAACNRNFRSYGFVLAGYSAALVGIPAAQHADGAFMAAVTRVTEVTLGIICAGTVSALVLPQHAGDTVRTVVRARYARFVEFVADTLAGRVDRAGAEQINARFVADVVGLEALRSFAVFEDPRTRMRSGRLSRLNTEFMIASTRFHSLHQLMNRIRANGQHEVIDAIKPYLREVSPLLLKKNGEPVRNAADAGHAAAQLQVFKEMLPRRIRETRAMLESRPRIDLLDFDTAAELLYRFVDEMHAYTLTYGSLTADLHERERTEERYVPRTNTIAAGVAGLRAAVVSLTLGAFWIATAWTSGGTAVLNAAATCALLALMPEPAKTASQMAGGTVFAVVAGLIAMFFVYPRIDGYVLLCTALVPFLLVGMLMATRPRLAGYGMGYCLFFSLLAGPDNLIHYDPSSFMNDAIALIVSMLVTAVASAVLLPPASPWLRNRLLRHLLQQVAAACTDRLGHARQSLESGTRDLMHQANALATDRPDVQAQMLAWMFTVLEMGHAAIELRTELANLPDDARYAPSAAWRRATQRMLEALAALFDTPTRERLIAAHEATSASIDAALQTLHTVITSREDRHRLQRMLTYLHFIRTALLDQRSPLNVSMSGMPAPNPNGGNRTA</sequence>